<dbReference type="EMBL" id="MK279848">
    <property type="protein sequence ID" value="AZS07293.1"/>
    <property type="molecule type" value="Genomic_DNA"/>
</dbReference>
<organism evidence="2 3">
    <name type="scientific">Gordonia phage Dorito</name>
    <dbReference type="NCBI Taxonomy" id="2499023"/>
    <lineage>
        <taxon>Viruses</taxon>
        <taxon>Duplodnaviria</taxon>
        <taxon>Heunggongvirae</taxon>
        <taxon>Uroviricota</taxon>
        <taxon>Caudoviricetes</taxon>
        <taxon>Beenievirus</taxon>
        <taxon>Beenievirus dorito</taxon>
    </lineage>
</organism>
<keyword evidence="1" id="KW-0812">Transmembrane</keyword>
<dbReference type="KEGG" id="vg:77930116"/>
<name>A0A3S9UAJ3_9CAUD</name>
<keyword evidence="1" id="KW-1133">Transmembrane helix</keyword>
<sequence>MTPTQLALEIVRAVGYGAIGVFIGMAFTWRKTSVRGVEVRVPTAHPDGRVWRRAIGALLVVVAVLSLTQSTVTTARRADDAERQGRCNQEFRRVIKERGDAALEQSELWSRLERELAAIGPAVTLEKQQQIVAARKRYVVNFDRLTEQRKANPYPDPRC</sequence>
<proteinExistence type="predicted"/>
<keyword evidence="1" id="KW-0472">Membrane</keyword>
<protein>
    <submittedName>
        <fullName evidence="2">Membrane protein</fullName>
    </submittedName>
</protein>
<evidence type="ECO:0000313" key="3">
    <source>
        <dbReference type="Proteomes" id="UP000288422"/>
    </source>
</evidence>
<dbReference type="GeneID" id="77930116"/>
<keyword evidence="3" id="KW-1185">Reference proteome</keyword>
<gene>
    <name evidence="2" type="primary">23</name>
    <name evidence="2" type="ORF">PBI_DORITO_23</name>
</gene>
<dbReference type="RefSeq" id="YP_010654270.1">
    <property type="nucleotide sequence ID" value="NC_070809.1"/>
</dbReference>
<dbReference type="Proteomes" id="UP000288422">
    <property type="component" value="Segment"/>
</dbReference>
<feature type="transmembrane region" description="Helical" evidence="1">
    <location>
        <begin position="6"/>
        <end position="29"/>
    </location>
</feature>
<reference evidence="2 3" key="1">
    <citation type="submission" date="2018-12" db="EMBL/GenBank/DDBJ databases">
        <authorList>
            <person name="Divens A.M."/>
            <person name="Stoner T.H."/>
            <person name="Garlena R.A."/>
            <person name="Russell D.A."/>
            <person name="Pope W.H."/>
            <person name="Jacobs-Sera D."/>
            <person name="Hatfull G.F."/>
        </authorList>
    </citation>
    <scope>NUCLEOTIDE SEQUENCE [LARGE SCALE GENOMIC DNA]</scope>
</reference>
<evidence type="ECO:0000313" key="2">
    <source>
        <dbReference type="EMBL" id="AZS07293.1"/>
    </source>
</evidence>
<evidence type="ECO:0000256" key="1">
    <source>
        <dbReference type="SAM" id="Phobius"/>
    </source>
</evidence>
<accession>A0A3S9UAJ3</accession>
<feature type="transmembrane region" description="Helical" evidence="1">
    <location>
        <begin position="50"/>
        <end position="68"/>
    </location>
</feature>